<dbReference type="EMBL" id="AYYD01000692">
    <property type="protein sequence ID" value="ETK10538.1"/>
    <property type="molecule type" value="Genomic_DNA"/>
</dbReference>
<accession>W2CU00</accession>
<evidence type="ECO:0000313" key="1">
    <source>
        <dbReference type="EMBL" id="ETK10538.1"/>
    </source>
</evidence>
<gene>
    <name evidence="1" type="ORF">T231_04325</name>
</gene>
<evidence type="ECO:0000313" key="2">
    <source>
        <dbReference type="Proteomes" id="UP000018874"/>
    </source>
</evidence>
<protein>
    <submittedName>
        <fullName evidence="1">Uncharacterized protein</fullName>
    </submittedName>
</protein>
<dbReference type="PATRIC" id="fig|1411021.3.peg.375"/>
<comment type="caution">
    <text evidence="1">The sequence shown here is derived from an EMBL/GenBank/DDBJ whole genome shotgun (WGS) entry which is preliminary data.</text>
</comment>
<sequence>MLLSEGLEVIGYLFRVTRRTRDLCEVIEITPDGLWGQSLDFFLLRVMLTTEPP</sequence>
<dbReference type="Proteomes" id="UP000018874">
    <property type="component" value="Unassembled WGS sequence"/>
</dbReference>
<reference evidence="1 2" key="1">
    <citation type="submission" date="2013-11" db="EMBL/GenBank/DDBJ databases">
        <title>Single cell genomics of uncultured Tannerella BU063 (oral taxon 286).</title>
        <authorList>
            <person name="Beall C.J."/>
            <person name="Campbell A.G."/>
            <person name="Griffen A.L."/>
            <person name="Podar M."/>
            <person name="Leys E.J."/>
        </authorList>
    </citation>
    <scope>NUCLEOTIDE SEQUENCE [LARGE SCALE GENOMIC DNA]</scope>
    <source>
        <strain evidence="1">Cell 6/7/9</strain>
    </source>
</reference>
<organism evidence="1 2">
    <name type="scientific">Tannerella sp. oral taxon BU063 isolate Cell 6/7/9</name>
    <dbReference type="NCBI Taxonomy" id="1411021"/>
    <lineage>
        <taxon>Bacteria</taxon>
        <taxon>Pseudomonadati</taxon>
        <taxon>Bacteroidota</taxon>
        <taxon>Bacteroidia</taxon>
        <taxon>Bacteroidales</taxon>
        <taxon>Tannerellaceae</taxon>
        <taxon>Tannerella</taxon>
    </lineage>
</organism>
<keyword evidence="2" id="KW-1185">Reference proteome</keyword>
<name>W2CU00_9BACT</name>
<dbReference type="AlphaFoldDB" id="W2CU00"/>
<proteinExistence type="predicted"/>